<proteinExistence type="predicted"/>
<dbReference type="OrthoDB" id="672793at2759"/>
<evidence type="ECO:0000256" key="4">
    <source>
        <dbReference type="SAM" id="MobiDB-lite"/>
    </source>
</evidence>
<dbReference type="Pfam" id="PF01230">
    <property type="entry name" value="HIT"/>
    <property type="match status" value="1"/>
</dbReference>
<accession>A0A067LRT1</accession>
<dbReference type="PANTHER" id="PTHR46648">
    <property type="entry name" value="HIT FAMILY PROTEIN 1"/>
    <property type="match status" value="1"/>
</dbReference>
<gene>
    <name evidence="6" type="ORF">BOTBODRAFT_39875</name>
</gene>
<evidence type="ECO:0000313" key="7">
    <source>
        <dbReference type="Proteomes" id="UP000027195"/>
    </source>
</evidence>
<dbReference type="Gene3D" id="3.30.428.10">
    <property type="entry name" value="HIT-like"/>
    <property type="match status" value="1"/>
</dbReference>
<evidence type="ECO:0000256" key="1">
    <source>
        <dbReference type="PIRSR" id="PIRSR601310-1"/>
    </source>
</evidence>
<feature type="active site" description="Tele-AMP-histidine intermediate" evidence="1">
    <location>
        <position position="119"/>
    </location>
</feature>
<feature type="region of interest" description="Disordered" evidence="4">
    <location>
        <begin position="126"/>
        <end position="156"/>
    </location>
</feature>
<reference evidence="7" key="1">
    <citation type="journal article" date="2014" name="Proc. Natl. Acad. Sci. U.S.A.">
        <title>Extensive sampling of basidiomycete genomes demonstrates inadequacy of the white-rot/brown-rot paradigm for wood decay fungi.</title>
        <authorList>
            <person name="Riley R."/>
            <person name="Salamov A.A."/>
            <person name="Brown D.W."/>
            <person name="Nagy L.G."/>
            <person name="Floudas D."/>
            <person name="Held B.W."/>
            <person name="Levasseur A."/>
            <person name="Lombard V."/>
            <person name="Morin E."/>
            <person name="Otillar R."/>
            <person name="Lindquist E.A."/>
            <person name="Sun H."/>
            <person name="LaButti K.M."/>
            <person name="Schmutz J."/>
            <person name="Jabbour D."/>
            <person name="Luo H."/>
            <person name="Baker S.E."/>
            <person name="Pisabarro A.G."/>
            <person name="Walton J.D."/>
            <person name="Blanchette R.A."/>
            <person name="Henrissat B."/>
            <person name="Martin F."/>
            <person name="Cullen D."/>
            <person name="Hibbett D.S."/>
            <person name="Grigoriev I.V."/>
        </authorList>
    </citation>
    <scope>NUCLEOTIDE SEQUENCE [LARGE SCALE GENOMIC DNA]</scope>
    <source>
        <strain evidence="7">FD-172 SS1</strain>
    </source>
</reference>
<dbReference type="PANTHER" id="PTHR46648:SF1">
    <property type="entry name" value="ADENOSINE 5'-MONOPHOSPHORAMIDASE HNT1"/>
    <property type="match status" value="1"/>
</dbReference>
<dbReference type="InterPro" id="IPR001310">
    <property type="entry name" value="Histidine_triad_HIT"/>
</dbReference>
<dbReference type="InterPro" id="IPR011146">
    <property type="entry name" value="HIT-like"/>
</dbReference>
<sequence>MTSYMIDAFHSRPHQTAAPLDGVGACTFCRIIAREEPAHIVYENDHVIAILDILPIRPGHTLVIPKPHFPRVSELPEELSMAVGAAVSRVAKAMTEVTGRTGLNIVCNQDYAQVVPHAHYHIVPAPNLSDKPHKRGASFPRQTLLGHEHDSRDELDDDDARKFAKAMRCRL</sequence>
<feature type="short sequence motif" description="Histidine triad motif" evidence="2 3">
    <location>
        <begin position="117"/>
        <end position="121"/>
    </location>
</feature>
<feature type="domain" description="HIT" evidence="5">
    <location>
        <begin position="27"/>
        <end position="133"/>
    </location>
</feature>
<dbReference type="AlphaFoldDB" id="A0A067LRT1"/>
<protein>
    <recommendedName>
        <fullName evidence="5">HIT domain-containing protein</fullName>
    </recommendedName>
</protein>
<keyword evidence="7" id="KW-1185">Reference proteome</keyword>
<dbReference type="SUPFAM" id="SSF54197">
    <property type="entry name" value="HIT-like"/>
    <property type="match status" value="1"/>
</dbReference>
<dbReference type="InterPro" id="IPR036265">
    <property type="entry name" value="HIT-like_sf"/>
</dbReference>
<evidence type="ECO:0000259" key="5">
    <source>
        <dbReference type="PROSITE" id="PS51084"/>
    </source>
</evidence>
<dbReference type="PRINTS" id="PR00332">
    <property type="entry name" value="HISTRIAD"/>
</dbReference>
<dbReference type="HOGENOM" id="CLU_056776_6_0_1"/>
<evidence type="ECO:0000256" key="3">
    <source>
        <dbReference type="PROSITE-ProRule" id="PRU00464"/>
    </source>
</evidence>
<dbReference type="InParanoid" id="A0A067LRT1"/>
<dbReference type="PROSITE" id="PS51084">
    <property type="entry name" value="HIT_2"/>
    <property type="match status" value="1"/>
</dbReference>
<evidence type="ECO:0000313" key="6">
    <source>
        <dbReference type="EMBL" id="KDQ05923.1"/>
    </source>
</evidence>
<dbReference type="GO" id="GO:0009117">
    <property type="term" value="P:nucleotide metabolic process"/>
    <property type="evidence" value="ECO:0007669"/>
    <property type="project" value="TreeGrafter"/>
</dbReference>
<dbReference type="GO" id="GO:0003824">
    <property type="term" value="F:catalytic activity"/>
    <property type="evidence" value="ECO:0007669"/>
    <property type="project" value="InterPro"/>
</dbReference>
<dbReference type="EMBL" id="KL198170">
    <property type="protein sequence ID" value="KDQ05923.1"/>
    <property type="molecule type" value="Genomic_DNA"/>
</dbReference>
<organism evidence="6 7">
    <name type="scientific">Botryobasidium botryosum (strain FD-172 SS1)</name>
    <dbReference type="NCBI Taxonomy" id="930990"/>
    <lineage>
        <taxon>Eukaryota</taxon>
        <taxon>Fungi</taxon>
        <taxon>Dikarya</taxon>
        <taxon>Basidiomycota</taxon>
        <taxon>Agaricomycotina</taxon>
        <taxon>Agaricomycetes</taxon>
        <taxon>Cantharellales</taxon>
        <taxon>Botryobasidiaceae</taxon>
        <taxon>Botryobasidium</taxon>
    </lineage>
</organism>
<dbReference type="STRING" id="930990.A0A067LRT1"/>
<dbReference type="Proteomes" id="UP000027195">
    <property type="component" value="Unassembled WGS sequence"/>
</dbReference>
<evidence type="ECO:0000256" key="2">
    <source>
        <dbReference type="PIRSR" id="PIRSR601310-3"/>
    </source>
</evidence>
<name>A0A067LRT1_BOTB1</name>